<evidence type="ECO:0000256" key="4">
    <source>
        <dbReference type="ARBA" id="ARBA00022454"/>
    </source>
</evidence>
<keyword evidence="6" id="KW-0227">DNA damage</keyword>
<dbReference type="Gene3D" id="3.40.50.300">
    <property type="entry name" value="P-loop containing nucleotide triphosphate hydrolases"/>
    <property type="match status" value="1"/>
</dbReference>
<dbReference type="Proteomes" id="UP001233172">
    <property type="component" value="Unassembled WGS sequence"/>
</dbReference>
<protein>
    <submittedName>
        <fullName evidence="12">Rad18-like recombination and DNA repair protein</fullName>
    </submittedName>
</protein>
<keyword evidence="4" id="KW-0158">Chromosome</keyword>
<name>A0AAD8ESY5_BIOPF</name>
<evidence type="ECO:0000256" key="6">
    <source>
        <dbReference type="ARBA" id="ARBA00022763"/>
    </source>
</evidence>
<evidence type="ECO:0000256" key="11">
    <source>
        <dbReference type="ARBA" id="ARBA00023242"/>
    </source>
</evidence>
<reference evidence="12" key="1">
    <citation type="journal article" date="2023" name="PLoS Negl. Trop. Dis.">
        <title>A genome sequence for Biomphalaria pfeifferi, the major vector snail for the human-infecting parasite Schistosoma mansoni.</title>
        <authorList>
            <person name="Bu L."/>
            <person name="Lu L."/>
            <person name="Laidemitt M.R."/>
            <person name="Zhang S.M."/>
            <person name="Mutuku M."/>
            <person name="Mkoji G."/>
            <person name="Steinauer M."/>
            <person name="Loker E.S."/>
        </authorList>
    </citation>
    <scope>NUCLEOTIDE SEQUENCE</scope>
    <source>
        <strain evidence="12">KasaAsao</strain>
    </source>
</reference>
<comment type="subcellular location">
    <subcellularLocation>
        <location evidence="2">Chromosome</location>
    </subcellularLocation>
    <subcellularLocation>
        <location evidence="1">Nucleus</location>
    </subcellularLocation>
</comment>
<evidence type="ECO:0000256" key="9">
    <source>
        <dbReference type="ARBA" id="ARBA00023172"/>
    </source>
</evidence>
<keyword evidence="11" id="KW-0539">Nucleus</keyword>
<evidence type="ECO:0000256" key="3">
    <source>
        <dbReference type="ARBA" id="ARBA00006793"/>
    </source>
</evidence>
<keyword evidence="9" id="KW-0233">DNA recombination</keyword>
<comment type="caution">
    <text evidence="12">The sequence shown here is derived from an EMBL/GenBank/DDBJ whole genome shotgun (WGS) entry which is preliminary data.</text>
</comment>
<sequence length="101" mass="11434">MKVHGQDKSGSKSTLSGGERSFAGVSLLLSLWPSLCCPVKVLDEFDVFMDNLNRKHIIGHLLEFFRRNRFQAILITPLNTEDLFGDSCDVVVLERPERGRE</sequence>
<organism evidence="12 13">
    <name type="scientific">Biomphalaria pfeifferi</name>
    <name type="common">Bloodfluke planorb</name>
    <name type="synonym">Freshwater snail</name>
    <dbReference type="NCBI Taxonomy" id="112525"/>
    <lineage>
        <taxon>Eukaryota</taxon>
        <taxon>Metazoa</taxon>
        <taxon>Spiralia</taxon>
        <taxon>Lophotrochozoa</taxon>
        <taxon>Mollusca</taxon>
        <taxon>Gastropoda</taxon>
        <taxon>Heterobranchia</taxon>
        <taxon>Euthyneura</taxon>
        <taxon>Panpulmonata</taxon>
        <taxon>Hygrophila</taxon>
        <taxon>Lymnaeoidea</taxon>
        <taxon>Planorbidae</taxon>
        <taxon>Biomphalaria</taxon>
    </lineage>
</organism>
<keyword evidence="5" id="KW-0547">Nucleotide-binding</keyword>
<evidence type="ECO:0000256" key="5">
    <source>
        <dbReference type="ARBA" id="ARBA00022741"/>
    </source>
</evidence>
<dbReference type="GO" id="GO:0003697">
    <property type="term" value="F:single-stranded DNA binding"/>
    <property type="evidence" value="ECO:0007669"/>
    <property type="project" value="TreeGrafter"/>
</dbReference>
<evidence type="ECO:0000256" key="10">
    <source>
        <dbReference type="ARBA" id="ARBA00023204"/>
    </source>
</evidence>
<reference evidence="12" key="2">
    <citation type="submission" date="2023-04" db="EMBL/GenBank/DDBJ databases">
        <authorList>
            <person name="Bu L."/>
            <person name="Lu L."/>
            <person name="Laidemitt M.R."/>
            <person name="Zhang S.M."/>
            <person name="Mutuku M."/>
            <person name="Mkoji G."/>
            <person name="Steinauer M."/>
            <person name="Loker E.S."/>
        </authorList>
    </citation>
    <scope>NUCLEOTIDE SEQUENCE</scope>
    <source>
        <strain evidence="12">KasaAsao</strain>
        <tissue evidence="12">Whole Snail</tissue>
    </source>
</reference>
<proteinExistence type="inferred from homology"/>
<evidence type="ECO:0000256" key="1">
    <source>
        <dbReference type="ARBA" id="ARBA00004123"/>
    </source>
</evidence>
<dbReference type="GO" id="GO:0030915">
    <property type="term" value="C:Smc5-Smc6 complex"/>
    <property type="evidence" value="ECO:0007669"/>
    <property type="project" value="TreeGrafter"/>
</dbReference>
<evidence type="ECO:0000313" key="13">
    <source>
        <dbReference type="Proteomes" id="UP001233172"/>
    </source>
</evidence>
<keyword evidence="7" id="KW-0067">ATP-binding</keyword>
<evidence type="ECO:0000256" key="7">
    <source>
        <dbReference type="ARBA" id="ARBA00022840"/>
    </source>
</evidence>
<accession>A0AAD8ESY5</accession>
<dbReference type="EMBL" id="JASAOG010000480">
    <property type="protein sequence ID" value="KAK0039182.1"/>
    <property type="molecule type" value="Genomic_DNA"/>
</dbReference>
<dbReference type="GO" id="GO:0003684">
    <property type="term" value="F:damaged DNA binding"/>
    <property type="evidence" value="ECO:0007669"/>
    <property type="project" value="TreeGrafter"/>
</dbReference>
<dbReference type="GO" id="GO:0005634">
    <property type="term" value="C:nucleus"/>
    <property type="evidence" value="ECO:0007669"/>
    <property type="project" value="UniProtKB-SubCell"/>
</dbReference>
<keyword evidence="10" id="KW-0234">DNA repair</keyword>
<evidence type="ECO:0000256" key="2">
    <source>
        <dbReference type="ARBA" id="ARBA00004286"/>
    </source>
</evidence>
<dbReference type="AlphaFoldDB" id="A0AAD8ESY5"/>
<dbReference type="PANTHER" id="PTHR19306:SF6">
    <property type="entry name" value="STRUCTURAL MAINTENANCE OF CHROMOSOMES PROTEIN 6"/>
    <property type="match status" value="1"/>
</dbReference>
<evidence type="ECO:0000256" key="8">
    <source>
        <dbReference type="ARBA" id="ARBA00023054"/>
    </source>
</evidence>
<gene>
    <name evidence="12" type="ORF">Bpfe_031398</name>
</gene>
<dbReference type="SUPFAM" id="SSF52540">
    <property type="entry name" value="P-loop containing nucleoside triphosphate hydrolases"/>
    <property type="match status" value="1"/>
</dbReference>
<dbReference type="PANTHER" id="PTHR19306">
    <property type="entry name" value="STRUCTURAL MAINTENANCE OF CHROMOSOMES 5,6 SMC5, SMC6"/>
    <property type="match status" value="1"/>
</dbReference>
<dbReference type="InterPro" id="IPR027417">
    <property type="entry name" value="P-loop_NTPase"/>
</dbReference>
<comment type="similarity">
    <text evidence="3">Belongs to the SMC family. SMC6 subfamily.</text>
</comment>
<keyword evidence="8" id="KW-0175">Coiled coil</keyword>
<keyword evidence="13" id="KW-1185">Reference proteome</keyword>
<dbReference type="GO" id="GO:0005524">
    <property type="term" value="F:ATP binding"/>
    <property type="evidence" value="ECO:0007669"/>
    <property type="project" value="UniProtKB-KW"/>
</dbReference>
<dbReference type="GO" id="GO:0035861">
    <property type="term" value="C:site of double-strand break"/>
    <property type="evidence" value="ECO:0007669"/>
    <property type="project" value="TreeGrafter"/>
</dbReference>
<dbReference type="GO" id="GO:0000724">
    <property type="term" value="P:double-strand break repair via homologous recombination"/>
    <property type="evidence" value="ECO:0007669"/>
    <property type="project" value="TreeGrafter"/>
</dbReference>
<evidence type="ECO:0000313" key="12">
    <source>
        <dbReference type="EMBL" id="KAK0039182.1"/>
    </source>
</evidence>